<dbReference type="EMBL" id="JBHLZF010000001">
    <property type="protein sequence ID" value="MFB9896935.1"/>
    <property type="molecule type" value="Genomic_DNA"/>
</dbReference>
<evidence type="ECO:0000313" key="4">
    <source>
        <dbReference type="Proteomes" id="UP001589688"/>
    </source>
</evidence>
<keyword evidence="1" id="KW-0804">Transcription</keyword>
<dbReference type="InterPro" id="IPR006645">
    <property type="entry name" value="NGN-like_dom"/>
</dbReference>
<sequence length="198" mass="23183">MAPHPSPDSSEEALLPAADTGMQDDRPWYALRLFTLRQSEVAEHLKSLGLDIYIPMEYRDREDRTHHIRHELRPVVHNLIFIRKTMEEEELRTLLHGLDYKMAVIRKSRDRQDYCEIPAHQMQEFQAMCNPDILMKRYLSQEQARLKAGTPVRVTHGPLRGLQGKLVRSNKHYFLLKEIPGMAVMLKVTRWCCQPIGE</sequence>
<dbReference type="Gene3D" id="3.30.70.940">
    <property type="entry name" value="NusG, N-terminal domain"/>
    <property type="match status" value="1"/>
</dbReference>
<feature type="domain" description="NusG-like N-terminal" evidence="2">
    <location>
        <begin position="28"/>
        <end position="125"/>
    </location>
</feature>
<evidence type="ECO:0000313" key="3">
    <source>
        <dbReference type="EMBL" id="MFB9896935.1"/>
    </source>
</evidence>
<dbReference type="CDD" id="cd09895">
    <property type="entry name" value="NGN_SP_UpxY"/>
    <property type="match status" value="1"/>
</dbReference>
<dbReference type="SUPFAM" id="SSF82679">
    <property type="entry name" value="N-utilization substance G protein NusG, N-terminal domain"/>
    <property type="match status" value="1"/>
</dbReference>
<evidence type="ECO:0000256" key="1">
    <source>
        <dbReference type="ARBA" id="ARBA00023163"/>
    </source>
</evidence>
<evidence type="ECO:0000259" key="2">
    <source>
        <dbReference type="Pfam" id="PF02357"/>
    </source>
</evidence>
<protein>
    <submittedName>
        <fullName evidence="3">UpxY family transcription antiterminator</fullName>
    </submittedName>
</protein>
<comment type="caution">
    <text evidence="3">The sequence shown here is derived from an EMBL/GenBank/DDBJ whole genome shotgun (WGS) entry which is preliminary data.</text>
</comment>
<name>A0ABV5ZHU3_9BACT</name>
<dbReference type="RefSeq" id="WP_027951873.1">
    <property type="nucleotide sequence ID" value="NZ_JADU01000008.1"/>
</dbReference>
<keyword evidence="4" id="KW-1185">Reference proteome</keyword>
<reference evidence="3 4" key="1">
    <citation type="submission" date="2024-09" db="EMBL/GenBank/DDBJ databases">
        <authorList>
            <person name="Sun Q."/>
            <person name="Mori K."/>
        </authorList>
    </citation>
    <scope>NUCLEOTIDE SEQUENCE [LARGE SCALE GENOMIC DNA]</scope>
    <source>
        <strain evidence="3 4">ATCC 51272</strain>
    </source>
</reference>
<dbReference type="Pfam" id="PF02357">
    <property type="entry name" value="NusG"/>
    <property type="match status" value="1"/>
</dbReference>
<proteinExistence type="predicted"/>
<organism evidence="3 4">
    <name type="scientific">Hallella seregens ATCC 51272</name>
    <dbReference type="NCBI Taxonomy" id="1336250"/>
    <lineage>
        <taxon>Bacteria</taxon>
        <taxon>Pseudomonadati</taxon>
        <taxon>Bacteroidota</taxon>
        <taxon>Bacteroidia</taxon>
        <taxon>Bacteroidales</taxon>
        <taxon>Prevotellaceae</taxon>
        <taxon>Hallella</taxon>
    </lineage>
</organism>
<accession>A0ABV5ZHU3</accession>
<dbReference type="NCBIfam" id="NF033644">
    <property type="entry name" value="antiterm_UpxY"/>
    <property type="match status" value="1"/>
</dbReference>
<dbReference type="InterPro" id="IPR036735">
    <property type="entry name" value="NGN_dom_sf"/>
</dbReference>
<dbReference type="Proteomes" id="UP001589688">
    <property type="component" value="Unassembled WGS sequence"/>
</dbReference>
<gene>
    <name evidence="3" type="ORF">ACFFK8_03665</name>
</gene>